<dbReference type="Pfam" id="PF01370">
    <property type="entry name" value="Epimerase"/>
    <property type="match status" value="1"/>
</dbReference>
<dbReference type="InterPro" id="IPR001509">
    <property type="entry name" value="Epimerase_deHydtase"/>
</dbReference>
<dbReference type="EMBL" id="RMBX01000007">
    <property type="protein sequence ID" value="RPD40479.1"/>
    <property type="molecule type" value="Genomic_DNA"/>
</dbReference>
<evidence type="ECO:0000259" key="1">
    <source>
        <dbReference type="Pfam" id="PF01370"/>
    </source>
</evidence>
<dbReference type="InterPro" id="IPR050177">
    <property type="entry name" value="Lipid_A_modif_metabolic_enz"/>
</dbReference>
<protein>
    <submittedName>
        <fullName evidence="2">NAD-dependent epimerase/dehydratase family protein</fullName>
    </submittedName>
</protein>
<sequence>MVMNILLTGASGFLGNIICNKLSGENHLITLGRNAPCNSTDHIICDLGRQVPIFGSGVKIDMVVHAAGKAHIVPRSLEEADNFYEVNYKGTLRLLEGLDALPVKPRAIVFISTVAVYGYDKGTDIDEGHKTNGNSPYALSKIKAEAALREWAVKNNLNCTILRLPLIAGANPPGNLGKMINTISKSRYIRISGNHARKSMVLGEDVARLIPSLCDRNGIFNLTDGEHPSFYAIEEAIRNKYKKNIYFIIPKWLLKGAARLGDLCARFGLPALFTSETFEKITCTLTFSDDKARKELNWKPHSSLTFLQ</sequence>
<dbReference type="Proteomes" id="UP000279089">
    <property type="component" value="Unassembled WGS sequence"/>
</dbReference>
<evidence type="ECO:0000313" key="2">
    <source>
        <dbReference type="EMBL" id="RPD40479.1"/>
    </source>
</evidence>
<dbReference type="PANTHER" id="PTHR43245:SF58">
    <property type="entry name" value="BLL5923 PROTEIN"/>
    <property type="match status" value="1"/>
</dbReference>
<dbReference type="OrthoDB" id="1490291at2"/>
<accession>A0A3N4MLL7</accession>
<feature type="domain" description="NAD-dependent epimerase/dehydratase" evidence="1">
    <location>
        <begin position="5"/>
        <end position="210"/>
    </location>
</feature>
<keyword evidence="3" id="KW-1185">Reference proteome</keyword>
<proteinExistence type="predicted"/>
<dbReference type="InterPro" id="IPR036291">
    <property type="entry name" value="NAD(P)-bd_dom_sf"/>
</dbReference>
<evidence type="ECO:0000313" key="3">
    <source>
        <dbReference type="Proteomes" id="UP000279089"/>
    </source>
</evidence>
<dbReference type="PANTHER" id="PTHR43245">
    <property type="entry name" value="BIFUNCTIONAL POLYMYXIN RESISTANCE PROTEIN ARNA"/>
    <property type="match status" value="1"/>
</dbReference>
<dbReference type="Gene3D" id="3.40.50.720">
    <property type="entry name" value="NAD(P)-binding Rossmann-like Domain"/>
    <property type="match status" value="1"/>
</dbReference>
<dbReference type="SUPFAM" id="SSF51735">
    <property type="entry name" value="NAD(P)-binding Rossmann-fold domains"/>
    <property type="match status" value="1"/>
</dbReference>
<organism evidence="2 3">
    <name type="scientific">Chitinophaga barathri</name>
    <dbReference type="NCBI Taxonomy" id="1647451"/>
    <lineage>
        <taxon>Bacteria</taxon>
        <taxon>Pseudomonadati</taxon>
        <taxon>Bacteroidota</taxon>
        <taxon>Chitinophagia</taxon>
        <taxon>Chitinophagales</taxon>
        <taxon>Chitinophagaceae</taxon>
        <taxon>Chitinophaga</taxon>
    </lineage>
</organism>
<name>A0A3N4MLL7_9BACT</name>
<dbReference type="AlphaFoldDB" id="A0A3N4MLL7"/>
<reference evidence="3" key="1">
    <citation type="submission" date="2018-11" db="EMBL/GenBank/DDBJ databases">
        <title>Chitinophaga lutea sp.nov., isolate from arsenic contaminated soil.</title>
        <authorList>
            <person name="Zong Y."/>
        </authorList>
    </citation>
    <scope>NUCLEOTIDE SEQUENCE [LARGE SCALE GENOMIC DNA]</scope>
    <source>
        <strain evidence="3">YLT18</strain>
    </source>
</reference>
<gene>
    <name evidence="2" type="ORF">EG028_14330</name>
</gene>
<comment type="caution">
    <text evidence="2">The sequence shown here is derived from an EMBL/GenBank/DDBJ whole genome shotgun (WGS) entry which is preliminary data.</text>
</comment>